<feature type="binding site" evidence="8">
    <location>
        <position position="177"/>
    </location>
    <ligand>
        <name>3-phosphoshikimate</name>
        <dbReference type="ChEBI" id="CHEBI:145989"/>
    </ligand>
</feature>
<comment type="subcellular location">
    <subcellularLocation>
        <location evidence="8">Cytoplasm</location>
    </subcellularLocation>
</comment>
<evidence type="ECO:0000256" key="4">
    <source>
        <dbReference type="ARBA" id="ARBA00022605"/>
    </source>
</evidence>
<dbReference type="EC" id="2.5.1.19" evidence="8"/>
<dbReference type="InterPro" id="IPR023193">
    <property type="entry name" value="EPSP_synthase_CS"/>
</dbReference>
<dbReference type="SUPFAM" id="SSF55205">
    <property type="entry name" value="EPT/RTPC-like"/>
    <property type="match status" value="1"/>
</dbReference>
<feature type="binding site" evidence="8">
    <location>
        <position position="341"/>
    </location>
    <ligand>
        <name>3-phosphoshikimate</name>
        <dbReference type="ChEBI" id="CHEBI:145989"/>
    </ligand>
</feature>
<feature type="binding site" evidence="8">
    <location>
        <position position="314"/>
    </location>
    <ligand>
        <name>3-phosphoshikimate</name>
        <dbReference type="ChEBI" id="CHEBI:145989"/>
    </ligand>
</feature>
<keyword evidence="5 8" id="KW-0808">Transferase</keyword>
<evidence type="ECO:0000256" key="1">
    <source>
        <dbReference type="ARBA" id="ARBA00004811"/>
    </source>
</evidence>
<comment type="function">
    <text evidence="8">Catalyzes the transfer of the enolpyruvyl moiety of phosphoenolpyruvate (PEP) to the 5-hydroxyl of shikimate-3-phosphate (S3P) to produce enolpyruvyl shikimate-3-phosphate and inorganic phosphate.</text>
</comment>
<comment type="caution">
    <text evidence="10">The sequence shown here is derived from an EMBL/GenBank/DDBJ whole genome shotgun (WGS) entry which is preliminary data.</text>
</comment>
<dbReference type="NCBIfam" id="TIGR01356">
    <property type="entry name" value="aroA"/>
    <property type="match status" value="1"/>
</dbReference>
<name>A0A1F4RP06_UNCSA</name>
<dbReference type="PROSITE" id="PS00885">
    <property type="entry name" value="EPSP_SYNTHASE_2"/>
    <property type="match status" value="1"/>
</dbReference>
<feature type="binding site" evidence="8">
    <location>
        <position position="179"/>
    </location>
    <ligand>
        <name>phosphoenolpyruvate</name>
        <dbReference type="ChEBI" id="CHEBI:58702"/>
    </ligand>
</feature>
<feature type="binding site" evidence="8">
    <location>
        <position position="387"/>
    </location>
    <ligand>
        <name>phosphoenolpyruvate</name>
        <dbReference type="ChEBI" id="CHEBI:58702"/>
    </ligand>
</feature>
<evidence type="ECO:0000256" key="7">
    <source>
        <dbReference type="ARBA" id="ARBA00044633"/>
    </source>
</evidence>
<dbReference type="GO" id="GO:0009073">
    <property type="term" value="P:aromatic amino acid family biosynthetic process"/>
    <property type="evidence" value="ECO:0007669"/>
    <property type="project" value="UniProtKB-KW"/>
</dbReference>
<protein>
    <recommendedName>
        <fullName evidence="8">3-phosphoshikimate 1-carboxyvinyltransferase</fullName>
        <ecNumber evidence="8">2.5.1.19</ecNumber>
    </recommendedName>
    <alternativeName>
        <fullName evidence="8">5-enolpyruvylshikimate-3-phosphate synthase</fullName>
        <shortName evidence="8">EPSP synthase</shortName>
        <shortName evidence="8">EPSPS</shortName>
    </alternativeName>
</protein>
<organism evidence="10 11">
    <name type="scientific">candidate division WOR-1 bacterium RIFCSPLOWO2_12_FULL_45_9</name>
    <dbReference type="NCBI Taxonomy" id="1802568"/>
    <lineage>
        <taxon>Bacteria</taxon>
        <taxon>Bacillati</taxon>
        <taxon>Saganbacteria</taxon>
    </lineage>
</organism>
<dbReference type="FunFam" id="3.65.10.10:FF:000006">
    <property type="entry name" value="3-phosphoshikimate 1-carboxyvinyltransferase"/>
    <property type="match status" value="1"/>
</dbReference>
<gene>
    <name evidence="8" type="primary">aroA</name>
    <name evidence="10" type="ORF">A3F86_05570</name>
</gene>
<feature type="domain" description="Enolpyruvate transferase" evidence="9">
    <location>
        <begin position="7"/>
        <end position="420"/>
    </location>
</feature>
<evidence type="ECO:0000256" key="2">
    <source>
        <dbReference type="ARBA" id="ARBA00009948"/>
    </source>
</evidence>
<feature type="binding site" evidence="8">
    <location>
        <position position="102"/>
    </location>
    <ligand>
        <name>phosphoenolpyruvate</name>
        <dbReference type="ChEBI" id="CHEBI:58702"/>
    </ligand>
</feature>
<dbReference type="InterPro" id="IPR001986">
    <property type="entry name" value="Enolpyruvate_Tfrase_dom"/>
</dbReference>
<evidence type="ECO:0000256" key="6">
    <source>
        <dbReference type="ARBA" id="ARBA00023141"/>
    </source>
</evidence>
<feature type="active site" description="Proton acceptor" evidence="8">
    <location>
        <position position="314"/>
    </location>
</feature>
<dbReference type="Gene3D" id="3.65.10.10">
    <property type="entry name" value="Enolpyruvate transferase domain"/>
    <property type="match status" value="2"/>
</dbReference>
<dbReference type="STRING" id="1802568.A3F86_05570"/>
<feature type="binding site" evidence="8">
    <location>
        <position position="345"/>
    </location>
    <ligand>
        <name>phosphoenolpyruvate</name>
        <dbReference type="ChEBI" id="CHEBI:58702"/>
    </ligand>
</feature>
<feature type="binding site" evidence="8">
    <location>
        <position position="179"/>
    </location>
    <ligand>
        <name>3-phosphoshikimate</name>
        <dbReference type="ChEBI" id="CHEBI:145989"/>
    </ligand>
</feature>
<dbReference type="Proteomes" id="UP000179095">
    <property type="component" value="Unassembled WGS sequence"/>
</dbReference>
<feature type="binding site" evidence="8">
    <location>
        <position position="22"/>
    </location>
    <ligand>
        <name>phosphoenolpyruvate</name>
        <dbReference type="ChEBI" id="CHEBI:58702"/>
    </ligand>
</feature>
<feature type="binding site" evidence="8">
    <location>
        <position position="23"/>
    </location>
    <ligand>
        <name>3-phosphoshikimate</name>
        <dbReference type="ChEBI" id="CHEBI:145989"/>
    </ligand>
</feature>
<keyword evidence="6 8" id="KW-0057">Aromatic amino acid biosynthesis</keyword>
<dbReference type="HAMAP" id="MF_00210">
    <property type="entry name" value="EPSP_synth"/>
    <property type="match status" value="1"/>
</dbReference>
<comment type="caution">
    <text evidence="8">Lacks conserved residue(s) required for the propagation of feature annotation.</text>
</comment>
<accession>A0A1F4RP06</accession>
<proteinExistence type="inferred from homology"/>
<keyword evidence="4 8" id="KW-0028">Amino-acid biosynthesis</keyword>
<evidence type="ECO:0000256" key="3">
    <source>
        <dbReference type="ARBA" id="ARBA00022490"/>
    </source>
</evidence>
<comment type="subunit">
    <text evidence="8">Monomer.</text>
</comment>
<dbReference type="PROSITE" id="PS00104">
    <property type="entry name" value="EPSP_SYNTHASE_1"/>
    <property type="match status" value="1"/>
</dbReference>
<dbReference type="EMBL" id="METQ01000036">
    <property type="protein sequence ID" value="OGC09193.1"/>
    <property type="molecule type" value="Genomic_DNA"/>
</dbReference>
<dbReference type="GO" id="GO:0003866">
    <property type="term" value="F:3-phosphoshikimate 1-carboxyvinyltransferase activity"/>
    <property type="evidence" value="ECO:0007669"/>
    <property type="project" value="UniProtKB-UniRule"/>
</dbReference>
<keyword evidence="3 8" id="KW-0963">Cytoplasm</keyword>
<evidence type="ECO:0000313" key="10">
    <source>
        <dbReference type="EMBL" id="OGC09193.1"/>
    </source>
</evidence>
<dbReference type="Pfam" id="PF00275">
    <property type="entry name" value="EPSP_synthase"/>
    <property type="match status" value="1"/>
</dbReference>
<dbReference type="GO" id="GO:0005737">
    <property type="term" value="C:cytoplasm"/>
    <property type="evidence" value="ECO:0007669"/>
    <property type="project" value="UniProtKB-SubCell"/>
</dbReference>
<feature type="binding site" evidence="8">
    <location>
        <position position="22"/>
    </location>
    <ligand>
        <name>3-phosphoshikimate</name>
        <dbReference type="ChEBI" id="CHEBI:145989"/>
    </ligand>
</feature>
<dbReference type="InterPro" id="IPR006264">
    <property type="entry name" value="EPSP_synthase"/>
</dbReference>
<dbReference type="GO" id="GO:0008652">
    <property type="term" value="P:amino acid biosynthetic process"/>
    <property type="evidence" value="ECO:0007669"/>
    <property type="project" value="UniProtKB-KW"/>
</dbReference>
<dbReference type="UniPathway" id="UPA00053">
    <property type="reaction ID" value="UER00089"/>
</dbReference>
<reference evidence="10 11" key="1">
    <citation type="journal article" date="2016" name="Nat. Commun.">
        <title>Thousands of microbial genomes shed light on interconnected biogeochemical processes in an aquifer system.</title>
        <authorList>
            <person name="Anantharaman K."/>
            <person name="Brown C.T."/>
            <person name="Hug L.A."/>
            <person name="Sharon I."/>
            <person name="Castelle C.J."/>
            <person name="Probst A.J."/>
            <person name="Thomas B.C."/>
            <person name="Singh A."/>
            <person name="Wilkins M.J."/>
            <person name="Karaoz U."/>
            <person name="Brodie E.L."/>
            <person name="Williams K.H."/>
            <person name="Hubbard S.S."/>
            <person name="Banfield J.F."/>
        </authorList>
    </citation>
    <scope>NUCLEOTIDE SEQUENCE [LARGE SCALE GENOMIC DNA]</scope>
</reference>
<evidence type="ECO:0000256" key="8">
    <source>
        <dbReference type="HAMAP-Rule" id="MF_00210"/>
    </source>
</evidence>
<comment type="catalytic activity">
    <reaction evidence="7">
        <text>3-phosphoshikimate + phosphoenolpyruvate = 5-O-(1-carboxyvinyl)-3-phosphoshikimate + phosphate</text>
        <dbReference type="Rhea" id="RHEA:21256"/>
        <dbReference type="ChEBI" id="CHEBI:43474"/>
        <dbReference type="ChEBI" id="CHEBI:57701"/>
        <dbReference type="ChEBI" id="CHEBI:58702"/>
        <dbReference type="ChEBI" id="CHEBI:145989"/>
        <dbReference type="EC" id="2.5.1.19"/>
    </reaction>
    <physiologicalReaction direction="left-to-right" evidence="7">
        <dbReference type="Rhea" id="RHEA:21257"/>
    </physiologicalReaction>
</comment>
<dbReference type="GO" id="GO:0009423">
    <property type="term" value="P:chorismate biosynthetic process"/>
    <property type="evidence" value="ECO:0007669"/>
    <property type="project" value="UniProtKB-UniRule"/>
</dbReference>
<evidence type="ECO:0000313" key="11">
    <source>
        <dbReference type="Proteomes" id="UP000179095"/>
    </source>
</evidence>
<dbReference type="CDD" id="cd01556">
    <property type="entry name" value="EPSP_synthase"/>
    <property type="match status" value="1"/>
</dbReference>
<sequence>MAKLIIKPIKQIKAEIQVPGDKSISHRAIMIGSLANGETVVNNFLMSEDCLATVKCLGQLGIDIQMANDKCQMSDGCRTIIRGKGLRGLRESKAVLDVGNSGTTIRLLSGILAGQSFTSTITGDKSIQKRPMMRIVKPLRSMGATIEGREEKDQIFAPLKISGGKLSPIKYELPIASAQVKSAILLAGLFAEGETRVIEKVQARDHTERMLAYFGVKNGQEFQGKVVDVPGDLSSAAFFIVAALIAPNSELIIKNVGTNPTRTGIIEVLQRMGAKLEIVDEQVVSGEPRATILVTRSSLRGTNISGEIIPRLIDEIPIIAVAATQAQGITEISGARELRVKESDRLAAISAELGKMGAKIKELDDGMIIEGPTGLKGAKVRSYGDHRVAMSLTIAGLIADGETTIDDTACIETSFPGFEALLRHIQ</sequence>
<dbReference type="PIRSF" id="PIRSF000505">
    <property type="entry name" value="EPSPS"/>
    <property type="match status" value="1"/>
</dbReference>
<comment type="similarity">
    <text evidence="2 8">Belongs to the EPSP synthase family.</text>
</comment>
<comment type="pathway">
    <text evidence="1 8">Metabolic intermediate biosynthesis; chorismate biosynthesis; chorismate from D-erythrose 4-phosphate and phosphoenolpyruvate: step 6/7.</text>
</comment>
<feature type="binding site" evidence="8">
    <location>
        <position position="130"/>
    </location>
    <ligand>
        <name>phosphoenolpyruvate</name>
        <dbReference type="ChEBI" id="CHEBI:58702"/>
    </ligand>
</feature>
<dbReference type="AlphaFoldDB" id="A0A1F4RP06"/>
<evidence type="ECO:0000256" key="5">
    <source>
        <dbReference type="ARBA" id="ARBA00022679"/>
    </source>
</evidence>
<feature type="binding site" evidence="8">
    <location>
        <position position="27"/>
    </location>
    <ligand>
        <name>3-phosphoshikimate</name>
        <dbReference type="ChEBI" id="CHEBI:145989"/>
    </ligand>
</feature>
<dbReference type="PANTHER" id="PTHR21090">
    <property type="entry name" value="AROM/DEHYDROQUINATE SYNTHASE"/>
    <property type="match status" value="1"/>
</dbReference>
<dbReference type="InterPro" id="IPR013792">
    <property type="entry name" value="RNA3'P_cycl/enolpyr_Trfase_a/b"/>
</dbReference>
<dbReference type="PANTHER" id="PTHR21090:SF5">
    <property type="entry name" value="PENTAFUNCTIONAL AROM POLYPEPTIDE"/>
    <property type="match status" value="1"/>
</dbReference>
<dbReference type="InterPro" id="IPR036968">
    <property type="entry name" value="Enolpyruvate_Tfrase_sf"/>
</dbReference>
<evidence type="ECO:0000259" key="9">
    <source>
        <dbReference type="Pfam" id="PF00275"/>
    </source>
</evidence>